<comment type="caution">
    <text evidence="2">The sequence shown here is derived from an EMBL/GenBank/DDBJ whole genome shotgun (WGS) entry which is preliminary data.</text>
</comment>
<protein>
    <recommendedName>
        <fullName evidence="4">Myosin heavy chain</fullName>
    </recommendedName>
</protein>
<evidence type="ECO:0000313" key="3">
    <source>
        <dbReference type="Proteomes" id="UP001203338"/>
    </source>
</evidence>
<keyword evidence="3" id="KW-1185">Reference proteome</keyword>
<name>A0ABT0PD93_9GAMM</name>
<evidence type="ECO:0000313" key="2">
    <source>
        <dbReference type="EMBL" id="MCL6269191.1"/>
    </source>
</evidence>
<dbReference type="EMBL" id="JAMFLX010000004">
    <property type="protein sequence ID" value="MCL6269191.1"/>
    <property type="molecule type" value="Genomic_DNA"/>
</dbReference>
<dbReference type="Proteomes" id="UP001203338">
    <property type="component" value="Unassembled WGS sequence"/>
</dbReference>
<gene>
    <name evidence="2" type="ORF">M3P05_04435</name>
</gene>
<dbReference type="RefSeq" id="WP_249698136.1">
    <property type="nucleotide sequence ID" value="NZ_JAMFLX010000004.1"/>
</dbReference>
<proteinExistence type="predicted"/>
<sequence length="195" mass="22591">MQKGLSKEEALEVELKAIIEYRLQFYAECENKIKALYEADMDRLEKSLEQSKARIRELTEQGVKTKADINHQLTEVSHLETRLSTLEQEKEQALKDEAAAKRQIQTLDGKVKQSQKEAKENVSELKRLRHLEPEKLKAKLHEANSELKANKKQLAEASRLARSRKNEIDQLTRQLKEAEAKIKEAEEEQVEEEVS</sequence>
<evidence type="ECO:0008006" key="4">
    <source>
        <dbReference type="Google" id="ProtNLM"/>
    </source>
</evidence>
<feature type="region of interest" description="Disordered" evidence="1">
    <location>
        <begin position="143"/>
        <end position="168"/>
    </location>
</feature>
<organism evidence="2 3">
    <name type="scientific">Parendozoicomonas callyspongiae</name>
    <dbReference type="NCBI Taxonomy" id="2942213"/>
    <lineage>
        <taxon>Bacteria</taxon>
        <taxon>Pseudomonadati</taxon>
        <taxon>Pseudomonadota</taxon>
        <taxon>Gammaproteobacteria</taxon>
        <taxon>Oceanospirillales</taxon>
        <taxon>Endozoicomonadaceae</taxon>
        <taxon>Parendozoicomonas</taxon>
    </lineage>
</organism>
<accession>A0ABT0PD93</accession>
<reference evidence="2 3" key="1">
    <citation type="submission" date="2022-05" db="EMBL/GenBank/DDBJ databases">
        <authorList>
            <person name="Park J.-S."/>
        </authorList>
    </citation>
    <scope>NUCLEOTIDE SEQUENCE [LARGE SCALE GENOMIC DNA]</scope>
    <source>
        <strain evidence="2 3">2012CJ34-2</strain>
    </source>
</reference>
<evidence type="ECO:0000256" key="1">
    <source>
        <dbReference type="SAM" id="MobiDB-lite"/>
    </source>
</evidence>